<dbReference type="PANTHER" id="PTHR33933:SF1">
    <property type="entry name" value="PROTEIN ADENYLYLTRANSFERASE MNTA-RELATED"/>
    <property type="match status" value="1"/>
</dbReference>
<gene>
    <name evidence="2" type="ORF">GCM10007301_12610</name>
</gene>
<name>A0A917F707_9HYPH</name>
<dbReference type="PANTHER" id="PTHR33933">
    <property type="entry name" value="NUCLEOTIDYLTRANSFERASE"/>
    <property type="match status" value="1"/>
</dbReference>
<feature type="domain" description="Polymerase nucleotidyl transferase" evidence="1">
    <location>
        <begin position="24"/>
        <end position="69"/>
    </location>
</feature>
<accession>A0A917F707</accession>
<dbReference type="AlphaFoldDB" id="A0A917F707"/>
<dbReference type="InterPro" id="IPR043519">
    <property type="entry name" value="NT_sf"/>
</dbReference>
<evidence type="ECO:0000313" key="2">
    <source>
        <dbReference type="EMBL" id="GGF54555.1"/>
    </source>
</evidence>
<dbReference type="Proteomes" id="UP000606044">
    <property type="component" value="Unassembled WGS sequence"/>
</dbReference>
<dbReference type="Pfam" id="PF01909">
    <property type="entry name" value="NTP_transf_2"/>
    <property type="match status" value="1"/>
</dbReference>
<dbReference type="EMBL" id="BMCT01000001">
    <property type="protein sequence ID" value="GGF54555.1"/>
    <property type="molecule type" value="Genomic_DNA"/>
</dbReference>
<organism evidence="2 3">
    <name type="scientific">Azorhizobium oxalatiphilum</name>
    <dbReference type="NCBI Taxonomy" id="980631"/>
    <lineage>
        <taxon>Bacteria</taxon>
        <taxon>Pseudomonadati</taxon>
        <taxon>Pseudomonadota</taxon>
        <taxon>Alphaproteobacteria</taxon>
        <taxon>Hyphomicrobiales</taxon>
        <taxon>Xanthobacteraceae</taxon>
        <taxon>Azorhizobium</taxon>
    </lineage>
</organism>
<reference evidence="2" key="1">
    <citation type="journal article" date="2014" name="Int. J. Syst. Evol. Microbiol.">
        <title>Complete genome sequence of Corynebacterium casei LMG S-19264T (=DSM 44701T), isolated from a smear-ripened cheese.</title>
        <authorList>
            <consortium name="US DOE Joint Genome Institute (JGI-PGF)"/>
            <person name="Walter F."/>
            <person name="Albersmeier A."/>
            <person name="Kalinowski J."/>
            <person name="Ruckert C."/>
        </authorList>
    </citation>
    <scope>NUCLEOTIDE SEQUENCE</scope>
    <source>
        <strain evidence="2">CCM 7897</strain>
    </source>
</reference>
<sequence>MVVHVQNRASNRVPGIDPATRESVRRFLERIGADFPVAKAILYGSRARGDHGQDSDADLAVVLDAPQGRLHPTMRAMAGIAYDVFRETGILLSPLPVWRDQWAHPERHANPSLLDNIRRDGLEI</sequence>
<dbReference type="Gene3D" id="3.30.460.10">
    <property type="entry name" value="Beta Polymerase, domain 2"/>
    <property type="match status" value="1"/>
</dbReference>
<reference evidence="2" key="2">
    <citation type="submission" date="2020-09" db="EMBL/GenBank/DDBJ databases">
        <authorList>
            <person name="Sun Q."/>
            <person name="Sedlacek I."/>
        </authorList>
    </citation>
    <scope>NUCLEOTIDE SEQUENCE</scope>
    <source>
        <strain evidence="2">CCM 7897</strain>
    </source>
</reference>
<comment type="caution">
    <text evidence="2">The sequence shown here is derived from an EMBL/GenBank/DDBJ whole genome shotgun (WGS) entry which is preliminary data.</text>
</comment>
<protein>
    <recommendedName>
        <fullName evidence="1">Polymerase nucleotidyl transferase domain-containing protein</fullName>
    </recommendedName>
</protein>
<dbReference type="GO" id="GO:0016779">
    <property type="term" value="F:nucleotidyltransferase activity"/>
    <property type="evidence" value="ECO:0007669"/>
    <property type="project" value="InterPro"/>
</dbReference>
<evidence type="ECO:0000259" key="1">
    <source>
        <dbReference type="Pfam" id="PF01909"/>
    </source>
</evidence>
<dbReference type="InterPro" id="IPR052548">
    <property type="entry name" value="Type_VII_TA_antitoxin"/>
</dbReference>
<dbReference type="InterPro" id="IPR002934">
    <property type="entry name" value="Polymerase_NTP_transf_dom"/>
</dbReference>
<keyword evidence="3" id="KW-1185">Reference proteome</keyword>
<proteinExistence type="predicted"/>
<dbReference type="SUPFAM" id="SSF81301">
    <property type="entry name" value="Nucleotidyltransferase"/>
    <property type="match status" value="1"/>
</dbReference>
<dbReference type="RefSeq" id="WP_188576388.1">
    <property type="nucleotide sequence ID" value="NZ_BMCT01000001.1"/>
</dbReference>
<dbReference type="CDD" id="cd05403">
    <property type="entry name" value="NT_KNTase_like"/>
    <property type="match status" value="1"/>
</dbReference>
<evidence type="ECO:0000313" key="3">
    <source>
        <dbReference type="Proteomes" id="UP000606044"/>
    </source>
</evidence>